<evidence type="ECO:0000259" key="2">
    <source>
        <dbReference type="Pfam" id="PF03732"/>
    </source>
</evidence>
<keyword evidence="4" id="KW-1185">Reference proteome</keyword>
<gene>
    <name evidence="3" type="ORF">Tco_0628454</name>
</gene>
<dbReference type="InterPro" id="IPR043128">
    <property type="entry name" value="Rev_trsase/Diguanyl_cyclase"/>
</dbReference>
<name>A0ABQ4WQF6_9ASTR</name>
<protein>
    <submittedName>
        <fullName evidence="3">Reverse transcriptase domain-containing protein</fullName>
    </submittedName>
</protein>
<feature type="compositionally biased region" description="Basic and acidic residues" evidence="1">
    <location>
        <begin position="301"/>
        <end position="319"/>
    </location>
</feature>
<dbReference type="EMBL" id="BQNB010008845">
    <property type="protein sequence ID" value="GJS55092.1"/>
    <property type="molecule type" value="Genomic_DNA"/>
</dbReference>
<evidence type="ECO:0000313" key="3">
    <source>
        <dbReference type="EMBL" id="GJS55092.1"/>
    </source>
</evidence>
<evidence type="ECO:0000313" key="4">
    <source>
        <dbReference type="Proteomes" id="UP001151760"/>
    </source>
</evidence>
<dbReference type="Gene3D" id="3.30.70.270">
    <property type="match status" value="2"/>
</dbReference>
<dbReference type="GO" id="GO:0003964">
    <property type="term" value="F:RNA-directed DNA polymerase activity"/>
    <property type="evidence" value="ECO:0007669"/>
    <property type="project" value="UniProtKB-KW"/>
</dbReference>
<dbReference type="InterPro" id="IPR053134">
    <property type="entry name" value="RNA-dir_DNA_polymerase"/>
</dbReference>
<dbReference type="Gene3D" id="3.10.10.10">
    <property type="entry name" value="HIV Type 1 Reverse Transcriptase, subunit A, domain 1"/>
    <property type="match status" value="1"/>
</dbReference>
<keyword evidence="3" id="KW-0548">Nucleotidyltransferase</keyword>
<feature type="domain" description="Retrotransposon gag" evidence="2">
    <location>
        <begin position="125"/>
        <end position="211"/>
    </location>
</feature>
<dbReference type="CDD" id="cd01647">
    <property type="entry name" value="RT_LTR"/>
    <property type="match status" value="1"/>
</dbReference>
<keyword evidence="3" id="KW-0808">Transferase</keyword>
<accession>A0ABQ4WQF6</accession>
<dbReference type="Proteomes" id="UP001151760">
    <property type="component" value="Unassembled WGS sequence"/>
</dbReference>
<dbReference type="SUPFAM" id="SSF56672">
    <property type="entry name" value="DNA/RNA polymerases"/>
    <property type="match status" value="1"/>
</dbReference>
<proteinExistence type="predicted"/>
<reference evidence="3" key="1">
    <citation type="journal article" date="2022" name="Int. J. Mol. Sci.">
        <title>Draft Genome of Tanacetum Coccineum: Genomic Comparison of Closely Related Tanacetum-Family Plants.</title>
        <authorList>
            <person name="Yamashiro T."/>
            <person name="Shiraishi A."/>
            <person name="Nakayama K."/>
            <person name="Satake H."/>
        </authorList>
    </citation>
    <scope>NUCLEOTIDE SEQUENCE</scope>
</reference>
<comment type="caution">
    <text evidence="3">The sequence shown here is derived from an EMBL/GenBank/DDBJ whole genome shotgun (WGS) entry which is preliminary data.</text>
</comment>
<reference evidence="3" key="2">
    <citation type="submission" date="2022-01" db="EMBL/GenBank/DDBJ databases">
        <authorList>
            <person name="Yamashiro T."/>
            <person name="Shiraishi A."/>
            <person name="Satake H."/>
            <person name="Nakayama K."/>
        </authorList>
    </citation>
    <scope>NUCLEOTIDE SEQUENCE</scope>
</reference>
<feature type="region of interest" description="Disordered" evidence="1">
    <location>
        <begin position="259"/>
        <end position="319"/>
    </location>
</feature>
<organism evidence="3 4">
    <name type="scientific">Tanacetum coccineum</name>
    <dbReference type="NCBI Taxonomy" id="301880"/>
    <lineage>
        <taxon>Eukaryota</taxon>
        <taxon>Viridiplantae</taxon>
        <taxon>Streptophyta</taxon>
        <taxon>Embryophyta</taxon>
        <taxon>Tracheophyta</taxon>
        <taxon>Spermatophyta</taxon>
        <taxon>Magnoliopsida</taxon>
        <taxon>eudicotyledons</taxon>
        <taxon>Gunneridae</taxon>
        <taxon>Pentapetalae</taxon>
        <taxon>asterids</taxon>
        <taxon>campanulids</taxon>
        <taxon>Asterales</taxon>
        <taxon>Asteraceae</taxon>
        <taxon>Asteroideae</taxon>
        <taxon>Anthemideae</taxon>
        <taxon>Anthemidinae</taxon>
        <taxon>Tanacetum</taxon>
    </lineage>
</organism>
<dbReference type="Pfam" id="PF03732">
    <property type="entry name" value="Retrotrans_gag"/>
    <property type="match status" value="1"/>
</dbReference>
<dbReference type="PANTHER" id="PTHR24559:SF444">
    <property type="entry name" value="REVERSE TRANSCRIPTASE DOMAIN-CONTAINING PROTEIN"/>
    <property type="match status" value="1"/>
</dbReference>
<dbReference type="PANTHER" id="PTHR24559">
    <property type="entry name" value="TRANSPOSON TY3-I GAG-POL POLYPROTEIN"/>
    <property type="match status" value="1"/>
</dbReference>
<evidence type="ECO:0000256" key="1">
    <source>
        <dbReference type="SAM" id="MobiDB-lite"/>
    </source>
</evidence>
<dbReference type="InterPro" id="IPR005162">
    <property type="entry name" value="Retrotrans_gag_dom"/>
</dbReference>
<dbReference type="InterPro" id="IPR043502">
    <property type="entry name" value="DNA/RNA_pol_sf"/>
</dbReference>
<keyword evidence="3" id="KW-0695">RNA-directed DNA polymerase</keyword>
<sequence>MKQHRCRLLVCRESYRSKGRSPQATEQKFLQQIGAIPWTLTSELLRFRTTGPTLDPSTQALVQLHNESPIDLVTPIRLDFDDKEKLEEKPDEETEDLQKPYKEVLRSPFRAANQGEWEMHVWCRMFQQTLDGPARGWFDCLPNGCIDNWTDLREAFVERFSLRRRCCKDPTEVSRIVRKANEALPDFKERWTEEMSYIPDVPIVMQISSFMSNSKCPELARRFSDQVPKTVTEMMKRVDDFVKSEEAFKNIKLPKGEFPEKGAVAQFRGSRPPRHSYGNGPPRTDSHHRRDHYQPYVAPRGPDRSRGDGRSQESEPRWEEKILINPAFPEQAITIRTQFSTKCREQLIRLLKSNMDVFAGVPRRLMRHALNFNNFIPSVAQKQRVLGTEKSRVVTREVEEWVKARIVRPVKYPTWISNPVLVLKVDDTWRMCIDFKNLNTACPKDYYPLPEIDLKIEAVIGHPFKCFLDAYKGYHQIQMSKEDEEKTAFYPDQGTNLEAYVDDMIIKSKTKQEMIMDIAKTFDNQRKINMKLNPMKCLFGVTEGKFLGYMVTSEGITANPKKTKAIADMQSPKTLKEMQSLSGKLAGLN</sequence>